<evidence type="ECO:0000259" key="3">
    <source>
        <dbReference type="Pfam" id="PF01551"/>
    </source>
</evidence>
<sequence>MMKKGTQYFRKIQKKSFGTPQNNTQLIFYTIFLSLFFSALGTLLGYHYFIKPKNISQVQLEHELEEMELQYAVLNKKFKKTQEVLDNLEERDEFIYRSFFELEPISKDARKAGFGGIDRYEKFSRLQNAELIKETSKSLDILSKRLIIQSKSLDEIIESAKKKDEMFRHLPAIQPIANKDLKKIASGFGMRLHPILKIGKLHAGIDFSAPTGTPVYATGDATVAQAENMGGFGNVVVLNHGYGYKTLYAHLNKIKTQRGQKVKRGDVIGYVGSSGLSTGAHLHYEVHKNGEKVNPINFFHQDVSPDEFRKLYEDSQKMTVSLD</sequence>
<dbReference type="InterPro" id="IPR016047">
    <property type="entry name" value="M23ase_b-sheet_dom"/>
</dbReference>
<evidence type="ECO:0000256" key="2">
    <source>
        <dbReference type="SAM" id="Phobius"/>
    </source>
</evidence>
<name>A0A383U072_9FLAO</name>
<dbReference type="Proteomes" id="UP000262142">
    <property type="component" value="Unassembled WGS sequence"/>
</dbReference>
<dbReference type="AlphaFoldDB" id="A0A383U072"/>
<evidence type="ECO:0000256" key="1">
    <source>
        <dbReference type="SAM" id="Coils"/>
    </source>
</evidence>
<dbReference type="RefSeq" id="WP_119059348.1">
    <property type="nucleotide sequence ID" value="NZ_UNSC01000004.1"/>
</dbReference>
<dbReference type="SUPFAM" id="SSF51261">
    <property type="entry name" value="Duplicated hybrid motif"/>
    <property type="match status" value="1"/>
</dbReference>
<dbReference type="FunFam" id="2.70.70.10:FF:000006">
    <property type="entry name" value="M23 family peptidase"/>
    <property type="match status" value="1"/>
</dbReference>
<accession>A0A383U072</accession>
<dbReference type="CDD" id="cd12797">
    <property type="entry name" value="M23_peptidase"/>
    <property type="match status" value="1"/>
</dbReference>
<reference evidence="4 5" key="1">
    <citation type="submission" date="2018-09" db="EMBL/GenBank/DDBJ databases">
        <authorList>
            <consortium name="Pathogen Informatics"/>
        </authorList>
    </citation>
    <scope>NUCLEOTIDE SEQUENCE [LARGE SCALE GENOMIC DNA]</scope>
    <source>
        <strain evidence="4 5">OH-22767</strain>
    </source>
</reference>
<protein>
    <submittedName>
        <fullName evidence="4">Stage II sporulation protein Q</fullName>
    </submittedName>
</protein>
<dbReference type="PANTHER" id="PTHR21666:SF286">
    <property type="entry name" value="LIPOPROTEIN NLPD"/>
    <property type="match status" value="1"/>
</dbReference>
<feature type="coiled-coil region" evidence="1">
    <location>
        <begin position="57"/>
        <end position="91"/>
    </location>
</feature>
<evidence type="ECO:0000313" key="4">
    <source>
        <dbReference type="EMBL" id="SZD72900.1"/>
    </source>
</evidence>
<keyword evidence="2" id="KW-0472">Membrane</keyword>
<dbReference type="OrthoDB" id="9810477at2"/>
<feature type="domain" description="M23ase beta-sheet core" evidence="3">
    <location>
        <begin position="201"/>
        <end position="295"/>
    </location>
</feature>
<organism evidence="4 5">
    <name type="scientific">Candidatus Ornithobacterium hominis</name>
    <dbReference type="NCBI Taxonomy" id="2497989"/>
    <lineage>
        <taxon>Bacteria</taxon>
        <taxon>Pseudomonadati</taxon>
        <taxon>Bacteroidota</taxon>
        <taxon>Flavobacteriia</taxon>
        <taxon>Flavobacteriales</taxon>
        <taxon>Weeksellaceae</taxon>
        <taxon>Ornithobacterium</taxon>
    </lineage>
</organism>
<dbReference type="PANTHER" id="PTHR21666">
    <property type="entry name" value="PEPTIDASE-RELATED"/>
    <property type="match status" value="1"/>
</dbReference>
<dbReference type="InterPro" id="IPR011055">
    <property type="entry name" value="Dup_hybrid_motif"/>
</dbReference>
<keyword evidence="2" id="KW-0812">Transmembrane</keyword>
<keyword evidence="1" id="KW-0175">Coiled coil</keyword>
<evidence type="ECO:0000313" key="5">
    <source>
        <dbReference type="Proteomes" id="UP000262142"/>
    </source>
</evidence>
<gene>
    <name evidence="4" type="primary">spoIIQ</name>
    <name evidence="4" type="ORF">SAMEA104719789_01015</name>
</gene>
<feature type="transmembrane region" description="Helical" evidence="2">
    <location>
        <begin position="26"/>
        <end position="49"/>
    </location>
</feature>
<dbReference type="InterPro" id="IPR050570">
    <property type="entry name" value="Cell_wall_metabolism_enzyme"/>
</dbReference>
<proteinExistence type="predicted"/>
<dbReference type="GO" id="GO:0004222">
    <property type="term" value="F:metalloendopeptidase activity"/>
    <property type="evidence" value="ECO:0007669"/>
    <property type="project" value="TreeGrafter"/>
</dbReference>
<dbReference type="EMBL" id="UNSC01000004">
    <property type="protein sequence ID" value="SZD72900.1"/>
    <property type="molecule type" value="Genomic_DNA"/>
</dbReference>
<dbReference type="Gene3D" id="2.70.70.10">
    <property type="entry name" value="Glucose Permease (Domain IIA)"/>
    <property type="match status" value="1"/>
</dbReference>
<keyword evidence="2" id="KW-1133">Transmembrane helix</keyword>
<dbReference type="Pfam" id="PF01551">
    <property type="entry name" value="Peptidase_M23"/>
    <property type="match status" value="1"/>
</dbReference>
<keyword evidence="5" id="KW-1185">Reference proteome</keyword>